<evidence type="ECO:0000256" key="1">
    <source>
        <dbReference type="ARBA" id="ARBA00022679"/>
    </source>
</evidence>
<feature type="domain" description="Protein kinase" evidence="5">
    <location>
        <begin position="33"/>
        <end position="132"/>
    </location>
</feature>
<keyword evidence="4" id="KW-0067">ATP-binding</keyword>
<dbReference type="InterPro" id="IPR011009">
    <property type="entry name" value="Kinase-like_dom_sf"/>
</dbReference>
<dbReference type="GO" id="GO:0004672">
    <property type="term" value="F:protein kinase activity"/>
    <property type="evidence" value="ECO:0007669"/>
    <property type="project" value="InterPro"/>
</dbReference>
<evidence type="ECO:0000259" key="5">
    <source>
        <dbReference type="PROSITE" id="PS50011"/>
    </source>
</evidence>
<organism evidence="6 7">
    <name type="scientific">Mycena albidolilacea</name>
    <dbReference type="NCBI Taxonomy" id="1033008"/>
    <lineage>
        <taxon>Eukaryota</taxon>
        <taxon>Fungi</taxon>
        <taxon>Dikarya</taxon>
        <taxon>Basidiomycota</taxon>
        <taxon>Agaricomycotina</taxon>
        <taxon>Agaricomycetes</taxon>
        <taxon>Agaricomycetidae</taxon>
        <taxon>Agaricales</taxon>
        <taxon>Marasmiineae</taxon>
        <taxon>Mycenaceae</taxon>
        <taxon>Mycena</taxon>
    </lineage>
</organism>
<evidence type="ECO:0000256" key="3">
    <source>
        <dbReference type="ARBA" id="ARBA00022777"/>
    </source>
</evidence>
<evidence type="ECO:0000256" key="4">
    <source>
        <dbReference type="ARBA" id="ARBA00022840"/>
    </source>
</evidence>
<dbReference type="Proteomes" id="UP001218218">
    <property type="component" value="Unassembled WGS sequence"/>
</dbReference>
<proteinExistence type="predicted"/>
<name>A0AAD7A3V3_9AGAR</name>
<evidence type="ECO:0000313" key="7">
    <source>
        <dbReference type="Proteomes" id="UP001218218"/>
    </source>
</evidence>
<accession>A0AAD7A3V3</accession>
<dbReference type="EMBL" id="JARIHO010000017">
    <property type="protein sequence ID" value="KAJ7348468.1"/>
    <property type="molecule type" value="Genomic_DNA"/>
</dbReference>
<sequence>MPNLELATEIEHSMSEASAKRGADGDPSIVTEWIKGAQIGTGSVGAVFLGMDRSTALLMAVKQLELPGSAAYPERKKSIVDTVEREIELAKILRHKTILQYLWHIEVWLRETTLRNTHGNPLTTHCQLHINL</sequence>
<keyword evidence="2" id="KW-0547">Nucleotide-binding</keyword>
<keyword evidence="1" id="KW-0808">Transferase</keyword>
<reference evidence="6" key="1">
    <citation type="submission" date="2023-03" db="EMBL/GenBank/DDBJ databases">
        <title>Massive genome expansion in bonnet fungi (Mycena s.s.) driven by repeated elements and novel gene families across ecological guilds.</title>
        <authorList>
            <consortium name="Lawrence Berkeley National Laboratory"/>
            <person name="Harder C.B."/>
            <person name="Miyauchi S."/>
            <person name="Viragh M."/>
            <person name="Kuo A."/>
            <person name="Thoen E."/>
            <person name="Andreopoulos B."/>
            <person name="Lu D."/>
            <person name="Skrede I."/>
            <person name="Drula E."/>
            <person name="Henrissat B."/>
            <person name="Morin E."/>
            <person name="Kohler A."/>
            <person name="Barry K."/>
            <person name="LaButti K."/>
            <person name="Morin E."/>
            <person name="Salamov A."/>
            <person name="Lipzen A."/>
            <person name="Mereny Z."/>
            <person name="Hegedus B."/>
            <person name="Baldrian P."/>
            <person name="Stursova M."/>
            <person name="Weitz H."/>
            <person name="Taylor A."/>
            <person name="Grigoriev I.V."/>
            <person name="Nagy L.G."/>
            <person name="Martin F."/>
            <person name="Kauserud H."/>
        </authorList>
    </citation>
    <scope>NUCLEOTIDE SEQUENCE</scope>
    <source>
        <strain evidence="6">CBHHK002</strain>
    </source>
</reference>
<evidence type="ECO:0000313" key="6">
    <source>
        <dbReference type="EMBL" id="KAJ7348468.1"/>
    </source>
</evidence>
<evidence type="ECO:0000256" key="2">
    <source>
        <dbReference type="ARBA" id="ARBA00022741"/>
    </source>
</evidence>
<dbReference type="InterPro" id="IPR000719">
    <property type="entry name" value="Prot_kinase_dom"/>
</dbReference>
<dbReference type="PROSITE" id="PS50011">
    <property type="entry name" value="PROTEIN_KINASE_DOM"/>
    <property type="match status" value="1"/>
</dbReference>
<protein>
    <recommendedName>
        <fullName evidence="5">Protein kinase domain-containing protein</fullName>
    </recommendedName>
</protein>
<keyword evidence="3" id="KW-0418">Kinase</keyword>
<dbReference type="AlphaFoldDB" id="A0AAD7A3V3"/>
<dbReference type="GO" id="GO:0000165">
    <property type="term" value="P:MAPK cascade"/>
    <property type="evidence" value="ECO:0007669"/>
    <property type="project" value="UniProtKB-ARBA"/>
</dbReference>
<gene>
    <name evidence="6" type="ORF">DFH08DRAFT_1000345</name>
</gene>
<keyword evidence="7" id="KW-1185">Reference proteome</keyword>
<comment type="caution">
    <text evidence="6">The sequence shown here is derived from an EMBL/GenBank/DDBJ whole genome shotgun (WGS) entry which is preliminary data.</text>
</comment>
<dbReference type="Gene3D" id="3.30.200.20">
    <property type="entry name" value="Phosphorylase Kinase, domain 1"/>
    <property type="match status" value="1"/>
</dbReference>
<dbReference type="PANTHER" id="PTHR48016:SF56">
    <property type="entry name" value="MAPKK KINASE"/>
    <property type="match status" value="1"/>
</dbReference>
<dbReference type="GO" id="GO:0005524">
    <property type="term" value="F:ATP binding"/>
    <property type="evidence" value="ECO:0007669"/>
    <property type="project" value="UniProtKB-KW"/>
</dbReference>
<dbReference type="InterPro" id="IPR050538">
    <property type="entry name" value="MAP_kinase_kinase_kinase"/>
</dbReference>
<dbReference type="SUPFAM" id="SSF56112">
    <property type="entry name" value="Protein kinase-like (PK-like)"/>
    <property type="match status" value="1"/>
</dbReference>
<dbReference type="PANTHER" id="PTHR48016">
    <property type="entry name" value="MAP KINASE KINASE KINASE SSK2-RELATED-RELATED"/>
    <property type="match status" value="1"/>
</dbReference>